<comment type="caution">
    <text evidence="1">The sequence shown here is derived from an EMBL/GenBank/DDBJ whole genome shotgun (WGS) entry which is preliminary data.</text>
</comment>
<protein>
    <submittedName>
        <fullName evidence="1">Uncharacterized protein</fullName>
    </submittedName>
</protein>
<evidence type="ECO:0000313" key="2">
    <source>
        <dbReference type="Proteomes" id="UP000247792"/>
    </source>
</evidence>
<name>A0A318JER3_9BURK</name>
<organism evidence="1 2">
    <name type="scientific">Undibacterium pigrum</name>
    <dbReference type="NCBI Taxonomy" id="401470"/>
    <lineage>
        <taxon>Bacteria</taxon>
        <taxon>Pseudomonadati</taxon>
        <taxon>Pseudomonadota</taxon>
        <taxon>Betaproteobacteria</taxon>
        <taxon>Burkholderiales</taxon>
        <taxon>Oxalobacteraceae</taxon>
        <taxon>Undibacterium</taxon>
    </lineage>
</organism>
<dbReference type="AlphaFoldDB" id="A0A318JER3"/>
<accession>A0A318JER3</accession>
<gene>
    <name evidence="1" type="ORF">DFR42_111148</name>
</gene>
<evidence type="ECO:0000313" key="1">
    <source>
        <dbReference type="EMBL" id="PXX38782.1"/>
    </source>
</evidence>
<dbReference type="RefSeq" id="WP_110257614.1">
    <property type="nucleotide sequence ID" value="NZ_QJKB01000011.1"/>
</dbReference>
<dbReference type="Proteomes" id="UP000247792">
    <property type="component" value="Unassembled WGS sequence"/>
</dbReference>
<proteinExistence type="predicted"/>
<sequence length="127" mass="14398">MNEKQLRAELDAVYSSSSWKMTAPFRYVTRTISSLKNAKFSLRSLPGRVVRRVVAVPAIKNLALRILKYFPGIELRVRKGLQPRLAPQVVSAGKQAYTPSRRATDARLSAKAQIIFDKLQTEIIRQE</sequence>
<keyword evidence="2" id="KW-1185">Reference proteome</keyword>
<reference evidence="1 2" key="1">
    <citation type="submission" date="2018-05" db="EMBL/GenBank/DDBJ databases">
        <title>Genomic Encyclopedia of Type Strains, Phase IV (KMG-IV): sequencing the most valuable type-strain genomes for metagenomic binning, comparative biology and taxonomic classification.</title>
        <authorList>
            <person name="Goeker M."/>
        </authorList>
    </citation>
    <scope>NUCLEOTIDE SEQUENCE [LARGE SCALE GENOMIC DNA]</scope>
    <source>
        <strain evidence="1 2">DSM 19792</strain>
    </source>
</reference>
<dbReference type="OrthoDB" id="9799872at2"/>
<dbReference type="EMBL" id="QJKB01000011">
    <property type="protein sequence ID" value="PXX38782.1"/>
    <property type="molecule type" value="Genomic_DNA"/>
</dbReference>